<evidence type="ECO:0000256" key="5">
    <source>
        <dbReference type="HAMAP-Rule" id="MF_00014"/>
    </source>
</evidence>
<comment type="similarity">
    <text evidence="5">Belongs to the RimM family.</text>
</comment>
<keyword evidence="2 5" id="KW-0690">Ribosome biogenesis</keyword>
<evidence type="ECO:0000256" key="1">
    <source>
        <dbReference type="ARBA" id="ARBA00022490"/>
    </source>
</evidence>
<name>A0ABW4E744_9LACO</name>
<keyword evidence="1 5" id="KW-0963">Cytoplasm</keyword>
<evidence type="ECO:0000259" key="6">
    <source>
        <dbReference type="Pfam" id="PF01782"/>
    </source>
</evidence>
<evidence type="ECO:0000313" key="8">
    <source>
        <dbReference type="EMBL" id="MFD1484375.1"/>
    </source>
</evidence>
<dbReference type="PANTHER" id="PTHR33692:SF1">
    <property type="entry name" value="RIBOSOME MATURATION FACTOR RIMM"/>
    <property type="match status" value="1"/>
</dbReference>
<keyword evidence="3 5" id="KW-0698">rRNA processing</keyword>
<comment type="caution">
    <text evidence="8">The sequence shown here is derived from an EMBL/GenBank/DDBJ whole genome shotgun (WGS) entry which is preliminary data.</text>
</comment>
<dbReference type="Pfam" id="PF24986">
    <property type="entry name" value="PRC_RimM"/>
    <property type="match status" value="1"/>
</dbReference>
<dbReference type="EMBL" id="JBHTON010000007">
    <property type="protein sequence ID" value="MFD1484375.1"/>
    <property type="molecule type" value="Genomic_DNA"/>
</dbReference>
<evidence type="ECO:0000313" key="9">
    <source>
        <dbReference type="Proteomes" id="UP001597252"/>
    </source>
</evidence>
<gene>
    <name evidence="5 8" type="primary">rimM</name>
    <name evidence="8" type="ORF">ACFQ5J_03900</name>
</gene>
<dbReference type="InterPro" id="IPR036976">
    <property type="entry name" value="RimM_N_sf"/>
</dbReference>
<dbReference type="Pfam" id="PF01782">
    <property type="entry name" value="RimM"/>
    <property type="match status" value="1"/>
</dbReference>
<dbReference type="SUPFAM" id="SSF50346">
    <property type="entry name" value="PRC-barrel domain"/>
    <property type="match status" value="1"/>
</dbReference>
<feature type="domain" description="RimM N-terminal" evidence="6">
    <location>
        <begin position="7"/>
        <end position="87"/>
    </location>
</feature>
<dbReference type="PANTHER" id="PTHR33692">
    <property type="entry name" value="RIBOSOME MATURATION FACTOR RIMM"/>
    <property type="match status" value="1"/>
</dbReference>
<organism evidence="8 9">
    <name type="scientific">Lacticaseibacillus baoqingensis</name>
    <dbReference type="NCBI Taxonomy" id="2486013"/>
    <lineage>
        <taxon>Bacteria</taxon>
        <taxon>Bacillati</taxon>
        <taxon>Bacillota</taxon>
        <taxon>Bacilli</taxon>
        <taxon>Lactobacillales</taxon>
        <taxon>Lactobacillaceae</taxon>
        <taxon>Lacticaseibacillus</taxon>
    </lineage>
</organism>
<dbReference type="Gene3D" id="2.30.30.240">
    <property type="entry name" value="PRC-barrel domain"/>
    <property type="match status" value="1"/>
</dbReference>
<evidence type="ECO:0000256" key="3">
    <source>
        <dbReference type="ARBA" id="ARBA00022552"/>
    </source>
</evidence>
<dbReference type="InterPro" id="IPR002676">
    <property type="entry name" value="RimM_N"/>
</dbReference>
<dbReference type="InterPro" id="IPR009000">
    <property type="entry name" value="Transl_B-barrel_sf"/>
</dbReference>
<comment type="subunit">
    <text evidence="5">Binds ribosomal protein uS19.</text>
</comment>
<dbReference type="RefSeq" id="WP_125750478.1">
    <property type="nucleotide sequence ID" value="NZ_JBHTON010000007.1"/>
</dbReference>
<evidence type="ECO:0000259" key="7">
    <source>
        <dbReference type="Pfam" id="PF24986"/>
    </source>
</evidence>
<dbReference type="NCBIfam" id="TIGR02273">
    <property type="entry name" value="16S_RimM"/>
    <property type="match status" value="1"/>
</dbReference>
<dbReference type="SUPFAM" id="SSF50447">
    <property type="entry name" value="Translation proteins"/>
    <property type="match status" value="1"/>
</dbReference>
<evidence type="ECO:0000256" key="4">
    <source>
        <dbReference type="ARBA" id="ARBA00023186"/>
    </source>
</evidence>
<keyword evidence="4 5" id="KW-0143">Chaperone</keyword>
<feature type="domain" description="Ribosome maturation factor RimM PRC barrel" evidence="7">
    <location>
        <begin position="100"/>
        <end position="167"/>
    </location>
</feature>
<keyword evidence="9" id="KW-1185">Reference proteome</keyword>
<dbReference type="InterPro" id="IPR011033">
    <property type="entry name" value="PRC_barrel-like_sf"/>
</dbReference>
<dbReference type="InterPro" id="IPR056792">
    <property type="entry name" value="PRC_RimM"/>
</dbReference>
<proteinExistence type="inferred from homology"/>
<evidence type="ECO:0000256" key="2">
    <source>
        <dbReference type="ARBA" id="ARBA00022517"/>
    </source>
</evidence>
<comment type="function">
    <text evidence="5">An accessory protein needed during the final step in the assembly of 30S ribosomal subunit, possibly for assembly of the head region. Essential for efficient processing of 16S rRNA. May be needed both before and after RbfA during the maturation of 16S rRNA. It has affinity for free ribosomal 30S subunits but not for 70S ribosomes.</text>
</comment>
<dbReference type="InterPro" id="IPR011961">
    <property type="entry name" value="RimM"/>
</dbReference>
<dbReference type="Proteomes" id="UP001597252">
    <property type="component" value="Unassembled WGS sequence"/>
</dbReference>
<reference evidence="9" key="1">
    <citation type="journal article" date="2019" name="Int. J. Syst. Evol. Microbiol.">
        <title>The Global Catalogue of Microorganisms (GCM) 10K type strain sequencing project: providing services to taxonomists for standard genome sequencing and annotation.</title>
        <authorList>
            <consortium name="The Broad Institute Genomics Platform"/>
            <consortium name="The Broad Institute Genome Sequencing Center for Infectious Disease"/>
            <person name="Wu L."/>
            <person name="Ma J."/>
        </authorList>
    </citation>
    <scope>NUCLEOTIDE SEQUENCE [LARGE SCALE GENOMIC DNA]</scope>
    <source>
        <strain evidence="9">CCM 8903</strain>
    </source>
</reference>
<comment type="domain">
    <text evidence="5">The PRC barrel domain binds ribosomal protein uS19.</text>
</comment>
<sequence>MPELYHVGNIVNTHGIRGEVRVIATTDFPEKRFAPGSQLVIDTTPVTPVVVAASRKHKDFILVRFEGYDDINQVETFKGHTLNVTQAQQQPLEDGSYYYRDLIGLHVIDQHDHELGVVTEILSPGANDVWVIPRPGKSDVLLPFLKSVVLQIDVANKIAHVDVPGGLIDDED</sequence>
<protein>
    <recommendedName>
        <fullName evidence="5">Ribosome maturation factor RimM</fullName>
    </recommendedName>
</protein>
<comment type="subcellular location">
    <subcellularLocation>
        <location evidence="5">Cytoplasm</location>
    </subcellularLocation>
</comment>
<accession>A0ABW4E744</accession>
<dbReference type="HAMAP" id="MF_00014">
    <property type="entry name" value="Ribosome_mat_RimM"/>
    <property type="match status" value="1"/>
</dbReference>
<dbReference type="Gene3D" id="2.40.30.60">
    <property type="entry name" value="RimM"/>
    <property type="match status" value="1"/>
</dbReference>